<accession>A0A0W0SSM1</accession>
<sequence>MTPAKDLPMVIEKSQDEIEQIIALVQSSNLPEETFPALEEIAANGSLIHNDDTVLRIVDTIRHNGNIGPPWQP</sequence>
<dbReference type="Proteomes" id="UP000054742">
    <property type="component" value="Unassembled WGS sequence"/>
</dbReference>
<keyword evidence="2" id="KW-1185">Reference proteome</keyword>
<dbReference type="AlphaFoldDB" id="A0A0W0SSM1"/>
<comment type="caution">
    <text evidence="1">The sequence shown here is derived from an EMBL/GenBank/DDBJ whole genome shotgun (WGS) entry which is preliminary data.</text>
</comment>
<proteinExistence type="predicted"/>
<evidence type="ECO:0000313" key="2">
    <source>
        <dbReference type="Proteomes" id="UP000054742"/>
    </source>
</evidence>
<evidence type="ECO:0000313" key="1">
    <source>
        <dbReference type="EMBL" id="KTC86390.1"/>
    </source>
</evidence>
<dbReference type="EMBL" id="LNXV01000004">
    <property type="protein sequence ID" value="KTC86390.1"/>
    <property type="molecule type" value="Genomic_DNA"/>
</dbReference>
<name>A0A0W0SSM1_9GAMM</name>
<organism evidence="1 2">
    <name type="scientific">Legionella brunensis</name>
    <dbReference type="NCBI Taxonomy" id="29422"/>
    <lineage>
        <taxon>Bacteria</taxon>
        <taxon>Pseudomonadati</taxon>
        <taxon>Pseudomonadota</taxon>
        <taxon>Gammaproteobacteria</taxon>
        <taxon>Legionellales</taxon>
        <taxon>Legionellaceae</taxon>
        <taxon>Legionella</taxon>
    </lineage>
</organism>
<gene>
    <name evidence="1" type="ORF">Lbru_0331</name>
</gene>
<reference evidence="1 2" key="1">
    <citation type="submission" date="2015-11" db="EMBL/GenBank/DDBJ databases">
        <title>Genomic analysis of 38 Legionella species identifies large and diverse effector repertoires.</title>
        <authorList>
            <person name="Burstein D."/>
            <person name="Amaro F."/>
            <person name="Zusman T."/>
            <person name="Lifshitz Z."/>
            <person name="Cohen O."/>
            <person name="Gilbert J.A."/>
            <person name="Pupko T."/>
            <person name="Shuman H.A."/>
            <person name="Segal G."/>
        </authorList>
    </citation>
    <scope>NUCLEOTIDE SEQUENCE [LARGE SCALE GENOMIC DNA]</scope>
    <source>
        <strain evidence="1 2">ATCC 43878</strain>
    </source>
</reference>
<dbReference type="RefSeq" id="WP_058440448.1">
    <property type="nucleotide sequence ID" value="NZ_CAAAHU010000020.1"/>
</dbReference>
<dbReference type="OrthoDB" id="5645422at2"/>
<protein>
    <submittedName>
        <fullName evidence="1">Uncharacterized protein</fullName>
    </submittedName>
</protein>
<dbReference type="PATRIC" id="fig|29422.6.peg.345"/>